<proteinExistence type="predicted"/>
<name>E3J3X0_PSEI1</name>
<sequence>MGAGTAADGYVLLDVLSRLGEERFSGTLRAEGARVGGTVILSSGLLVAAETPVTPGVEALLLRSGRIARQDWAGALAEAIPPGGLRGALVGRGLLGDASAQVVTQTAALDALFALALEDVFACVPDPDVTDPLIPLNPGMDVGRAVRETRRRLGVAAGWRELGVHARAHPRATAAAPPLDEGRARILMRVNGRRTVSDLAFELGRGLFAVMVDMVLLYRDGQVAFDQPRPTATSALSWPGHPDDGPPLVISTVPDEVDDLGPPADPVDSGPRRRRISRRGTRGVR</sequence>
<accession>E3J3X0</accession>
<dbReference type="HOGENOM" id="CLU_061329_0_0_11"/>
<evidence type="ECO:0000256" key="1">
    <source>
        <dbReference type="SAM" id="MobiDB-lite"/>
    </source>
</evidence>
<evidence type="ECO:0000313" key="2">
    <source>
        <dbReference type="EMBL" id="ADP80603.1"/>
    </source>
</evidence>
<reference evidence="2 3" key="1">
    <citation type="submission" date="2010-10" db="EMBL/GenBank/DDBJ databases">
        <title>Complete sequence of Frankia sp. EuI1c.</title>
        <authorList>
            <consortium name="US DOE Joint Genome Institute"/>
            <person name="Lucas S."/>
            <person name="Copeland A."/>
            <person name="Lapidus A."/>
            <person name="Cheng J.-F."/>
            <person name="Bruce D."/>
            <person name="Goodwin L."/>
            <person name="Pitluck S."/>
            <person name="Chertkov O."/>
            <person name="Detter J.C."/>
            <person name="Han C."/>
            <person name="Tapia R."/>
            <person name="Land M."/>
            <person name="Hauser L."/>
            <person name="Jeffries C."/>
            <person name="Kyrpides N."/>
            <person name="Ivanova N."/>
            <person name="Mikhailova N."/>
            <person name="Beauchemin N."/>
            <person name="Sen A."/>
            <person name="Sur S.A."/>
            <person name="Gtari M."/>
            <person name="Wall L."/>
            <person name="Tisa L."/>
            <person name="Woyke T."/>
        </authorList>
    </citation>
    <scope>NUCLEOTIDE SEQUENCE [LARGE SCALE GENOMIC DNA]</scope>
    <source>
        <strain evidence="3">DSM 45817 / CECT 9037 / EuI1c</strain>
    </source>
</reference>
<gene>
    <name evidence="2" type="ordered locus">FraEuI1c_2569</name>
</gene>
<evidence type="ECO:0008006" key="4">
    <source>
        <dbReference type="Google" id="ProtNLM"/>
    </source>
</evidence>
<dbReference type="KEGG" id="fri:FraEuI1c_2569"/>
<dbReference type="RefSeq" id="WP_013423721.1">
    <property type="nucleotide sequence ID" value="NC_014666.1"/>
</dbReference>
<organism evidence="2 3">
    <name type="scientific">Pseudofrankia inefficax (strain DSM 45817 / CECT 9037 / DDB 130130 / EuI1c)</name>
    <name type="common">Frankia inefficax</name>
    <dbReference type="NCBI Taxonomy" id="298654"/>
    <lineage>
        <taxon>Bacteria</taxon>
        <taxon>Bacillati</taxon>
        <taxon>Actinomycetota</taxon>
        <taxon>Actinomycetes</taxon>
        <taxon>Frankiales</taxon>
        <taxon>Frankiaceae</taxon>
        <taxon>Pseudofrankia</taxon>
    </lineage>
</organism>
<feature type="region of interest" description="Disordered" evidence="1">
    <location>
        <begin position="230"/>
        <end position="285"/>
    </location>
</feature>
<protein>
    <recommendedName>
        <fullName evidence="4">DUF4388 domain-containing protein</fullName>
    </recommendedName>
</protein>
<dbReference type="InParanoid" id="E3J3X0"/>
<feature type="compositionally biased region" description="Basic residues" evidence="1">
    <location>
        <begin position="272"/>
        <end position="285"/>
    </location>
</feature>
<keyword evidence="3" id="KW-1185">Reference proteome</keyword>
<dbReference type="AlphaFoldDB" id="E3J3X0"/>
<evidence type="ECO:0000313" key="3">
    <source>
        <dbReference type="Proteomes" id="UP000002484"/>
    </source>
</evidence>
<dbReference type="Proteomes" id="UP000002484">
    <property type="component" value="Chromosome"/>
</dbReference>
<dbReference type="OrthoDB" id="4550778at2"/>
<dbReference type="EMBL" id="CP002299">
    <property type="protein sequence ID" value="ADP80603.1"/>
    <property type="molecule type" value="Genomic_DNA"/>
</dbReference>